<name>A0ABN6SSM1_9CREN</name>
<reference evidence="2" key="1">
    <citation type="submission" date="2022-09" db="EMBL/GenBank/DDBJ databases">
        <title>Complete genome sequence of Vulcanisaeta souniana.</title>
        <authorList>
            <person name="Kato S."/>
            <person name="Itoh T."/>
            <person name="Ohkuma M."/>
        </authorList>
    </citation>
    <scope>NUCLEOTIDE SEQUENCE [LARGE SCALE GENOMIC DNA]</scope>
    <source>
        <strain evidence="2">JCM 11219</strain>
    </source>
</reference>
<sequence>MSFRDEFLRLLREDEEFRLAVMGLLGIVDIQSSLRQLVSAVNDLIRTVQRLVEGQERLWDGQNKLWEENRKMWEAIKALQEGQNALRTDVNRLWENQNKLWETVKALQEGQNALRADVNKLWEENKKINENIEKLWQENNKMWKEIRSIRIELSGVSRTVGALVERDVRHYLPSWVRERFGVNVDRLRRARIEGIGEFDGYAEVDNKVVAVEIKATLRLRDVEDFVDKVSRLRSAKVGREVIAVVAYANETRDTGKAVELARTNGIKVVKHHGEDDFEELT</sequence>
<gene>
    <name evidence="1" type="ORF">Vsou_11740</name>
</gene>
<dbReference type="PANTHER" id="PTHR34314:SF6">
    <property type="entry name" value="DUF3782 DOMAIN-CONTAINING PROTEIN"/>
    <property type="match status" value="1"/>
</dbReference>
<evidence type="ECO:0008006" key="3">
    <source>
        <dbReference type="Google" id="ProtNLM"/>
    </source>
</evidence>
<protein>
    <recommendedName>
        <fullName evidence="3">PaREP7</fullName>
    </recommendedName>
</protein>
<evidence type="ECO:0000313" key="2">
    <source>
        <dbReference type="Proteomes" id="UP001060771"/>
    </source>
</evidence>
<dbReference type="SUPFAM" id="SSF52980">
    <property type="entry name" value="Restriction endonuclease-like"/>
    <property type="match status" value="1"/>
</dbReference>
<accession>A0ABN6SSM1</accession>
<dbReference type="Gene3D" id="1.20.5.1000">
    <property type="entry name" value="arf6 gtpase in complex with a specific effector, jip4"/>
    <property type="match status" value="1"/>
</dbReference>
<dbReference type="EMBL" id="AP026830">
    <property type="protein sequence ID" value="BDR92081.1"/>
    <property type="molecule type" value="Genomic_DNA"/>
</dbReference>
<evidence type="ECO:0000313" key="1">
    <source>
        <dbReference type="EMBL" id="BDR92081.1"/>
    </source>
</evidence>
<proteinExistence type="predicted"/>
<organism evidence="1 2">
    <name type="scientific">Vulcanisaeta souniana JCM 11219</name>
    <dbReference type="NCBI Taxonomy" id="1293586"/>
    <lineage>
        <taxon>Archaea</taxon>
        <taxon>Thermoproteota</taxon>
        <taxon>Thermoprotei</taxon>
        <taxon>Thermoproteales</taxon>
        <taxon>Thermoproteaceae</taxon>
        <taxon>Vulcanisaeta</taxon>
    </lineage>
</organism>
<dbReference type="InterPro" id="IPR011335">
    <property type="entry name" value="Restrct_endonuc-II-like"/>
</dbReference>
<keyword evidence="2" id="KW-1185">Reference proteome</keyword>
<dbReference type="PANTHER" id="PTHR34314">
    <property type="entry name" value="CRENARCHAEAL PROTEIN, PUTATIVE-RELATED"/>
    <property type="match status" value="1"/>
</dbReference>
<dbReference type="RefSeq" id="WP_188602271.1">
    <property type="nucleotide sequence ID" value="NZ_AP026830.1"/>
</dbReference>
<dbReference type="GeneID" id="76206720"/>
<dbReference type="Proteomes" id="UP001060771">
    <property type="component" value="Chromosome"/>
</dbReference>